<reference evidence="1 2" key="1">
    <citation type="submission" date="2016-12" db="EMBL/GenBank/DDBJ databases">
        <title>The genomes of Aspergillus section Nigri reveals drivers in fungal speciation.</title>
        <authorList>
            <consortium name="DOE Joint Genome Institute"/>
            <person name="Vesth T.C."/>
            <person name="Nybo J."/>
            <person name="Theobald S."/>
            <person name="Brandl J."/>
            <person name="Frisvad J.C."/>
            <person name="Nielsen K.F."/>
            <person name="Lyhne E.K."/>
            <person name="Kogle M.E."/>
            <person name="Kuo A."/>
            <person name="Riley R."/>
            <person name="Clum A."/>
            <person name="Nolan M."/>
            <person name="Lipzen A."/>
            <person name="Salamov A."/>
            <person name="Henrissat B."/>
            <person name="Wiebenga A."/>
            <person name="De Vries R.P."/>
            <person name="Grigoriev I.V."/>
            <person name="Mortensen U.H."/>
            <person name="Andersen M.R."/>
            <person name="Baker S.E."/>
        </authorList>
    </citation>
    <scope>NUCLEOTIDE SEQUENCE [LARGE SCALE GENOMIC DNA]</scope>
    <source>
        <strain evidence="1 2">CBS 115572</strain>
    </source>
</reference>
<dbReference type="OrthoDB" id="4502522at2759"/>
<evidence type="ECO:0000313" key="2">
    <source>
        <dbReference type="Proteomes" id="UP000246702"/>
    </source>
</evidence>
<comment type="caution">
    <text evidence="1">The sequence shown here is derived from an EMBL/GenBank/DDBJ whole genome shotgun (WGS) entry which is preliminary data.</text>
</comment>
<dbReference type="Proteomes" id="UP000246702">
    <property type="component" value="Unassembled WGS sequence"/>
</dbReference>
<proteinExistence type="predicted"/>
<accession>A0A317VFC7</accession>
<dbReference type="RefSeq" id="XP_025463351.1">
    <property type="nucleotide sequence ID" value="XM_025606356.1"/>
</dbReference>
<keyword evidence="2" id="KW-1185">Reference proteome</keyword>
<organism evidence="1 2">
    <name type="scientific">Aspergillus sclerotioniger CBS 115572</name>
    <dbReference type="NCBI Taxonomy" id="1450535"/>
    <lineage>
        <taxon>Eukaryota</taxon>
        <taxon>Fungi</taxon>
        <taxon>Dikarya</taxon>
        <taxon>Ascomycota</taxon>
        <taxon>Pezizomycotina</taxon>
        <taxon>Eurotiomycetes</taxon>
        <taxon>Eurotiomycetidae</taxon>
        <taxon>Eurotiales</taxon>
        <taxon>Aspergillaceae</taxon>
        <taxon>Aspergillus</taxon>
        <taxon>Aspergillus subgen. Circumdati</taxon>
    </lineage>
</organism>
<dbReference type="EMBL" id="MSFK01000032">
    <property type="protein sequence ID" value="PWY73086.1"/>
    <property type="molecule type" value="Genomic_DNA"/>
</dbReference>
<protein>
    <submittedName>
        <fullName evidence="1">Uncharacterized protein</fullName>
    </submittedName>
</protein>
<evidence type="ECO:0000313" key="1">
    <source>
        <dbReference type="EMBL" id="PWY73086.1"/>
    </source>
</evidence>
<sequence length="144" mass="16436">MYVCMYIRMYFKLLARDRYVFPSATVAIPNPTSAYVQLSHGTTTPHGFQKTVRTKAVHRTRPLGSRLTCPPRLTDVCNRGKEHRQNRESDHDMLWDRMARVHPVVVDYRAQLPSNHPVGSTRMDLPGWAAWVMGGAGIPVFEKT</sequence>
<name>A0A317VFC7_9EURO</name>
<gene>
    <name evidence="1" type="ORF">BO94DRAFT_239315</name>
</gene>
<dbReference type="AlphaFoldDB" id="A0A317VFC7"/>
<dbReference type="GeneID" id="37108499"/>